<evidence type="ECO:0000256" key="4">
    <source>
        <dbReference type="ARBA" id="ARBA00022692"/>
    </source>
</evidence>
<keyword evidence="4 7" id="KW-0812">Transmembrane</keyword>
<evidence type="ECO:0000256" key="6">
    <source>
        <dbReference type="ARBA" id="ARBA00023136"/>
    </source>
</evidence>
<dbReference type="Proteomes" id="UP001548590">
    <property type="component" value="Unassembled WGS sequence"/>
</dbReference>
<dbReference type="Pfam" id="PF00482">
    <property type="entry name" value="T2SSF"/>
    <property type="match status" value="2"/>
</dbReference>
<evidence type="ECO:0000259" key="8">
    <source>
        <dbReference type="Pfam" id="PF00482"/>
    </source>
</evidence>
<feature type="domain" description="Type II secretion system protein GspF" evidence="8">
    <location>
        <begin position="266"/>
        <end position="385"/>
    </location>
</feature>
<organism evidence="9 10">
    <name type="scientific">Uliginosibacterium paludis</name>
    <dbReference type="NCBI Taxonomy" id="1615952"/>
    <lineage>
        <taxon>Bacteria</taxon>
        <taxon>Pseudomonadati</taxon>
        <taxon>Pseudomonadota</taxon>
        <taxon>Betaproteobacteria</taxon>
        <taxon>Rhodocyclales</taxon>
        <taxon>Zoogloeaceae</taxon>
        <taxon>Uliginosibacterium</taxon>
    </lineage>
</organism>
<evidence type="ECO:0000313" key="9">
    <source>
        <dbReference type="EMBL" id="MET1488316.1"/>
    </source>
</evidence>
<keyword evidence="3" id="KW-1003">Cell membrane</keyword>
<gene>
    <name evidence="9" type="ORF">ABVT11_00650</name>
</gene>
<evidence type="ECO:0000313" key="10">
    <source>
        <dbReference type="Proteomes" id="UP001548590"/>
    </source>
</evidence>
<evidence type="ECO:0000256" key="2">
    <source>
        <dbReference type="ARBA" id="ARBA00005745"/>
    </source>
</evidence>
<dbReference type="PANTHER" id="PTHR30012">
    <property type="entry name" value="GENERAL SECRETION PATHWAY PROTEIN"/>
    <property type="match status" value="1"/>
</dbReference>
<name>A0ABV2CK87_9RHOO</name>
<dbReference type="Gene3D" id="1.20.81.30">
    <property type="entry name" value="Type II secretion system (T2SS), domain F"/>
    <property type="match status" value="2"/>
</dbReference>
<evidence type="ECO:0000256" key="1">
    <source>
        <dbReference type="ARBA" id="ARBA00004651"/>
    </source>
</evidence>
<evidence type="ECO:0000256" key="7">
    <source>
        <dbReference type="SAM" id="Phobius"/>
    </source>
</evidence>
<comment type="subcellular location">
    <subcellularLocation>
        <location evidence="1">Cell membrane</location>
        <topology evidence="1">Multi-pass membrane protein</topology>
    </subcellularLocation>
</comment>
<dbReference type="PANTHER" id="PTHR30012:SF0">
    <property type="entry name" value="TYPE II SECRETION SYSTEM PROTEIN F-RELATED"/>
    <property type="match status" value="1"/>
</dbReference>
<feature type="domain" description="Type II secretion system protein GspF" evidence="8">
    <location>
        <begin position="61"/>
        <end position="184"/>
    </location>
</feature>
<dbReference type="InterPro" id="IPR003004">
    <property type="entry name" value="GspF/PilC"/>
</dbReference>
<protein>
    <submittedName>
        <fullName evidence="9">Type II secretion system F family protein</fullName>
    </submittedName>
</protein>
<proteinExistence type="inferred from homology"/>
<accession>A0ABV2CK87</accession>
<dbReference type="EMBL" id="JBEWLZ010000001">
    <property type="protein sequence ID" value="MET1488316.1"/>
    <property type="molecule type" value="Genomic_DNA"/>
</dbReference>
<comment type="similarity">
    <text evidence="2">Belongs to the GSP F family.</text>
</comment>
<dbReference type="RefSeq" id="WP_345926327.1">
    <property type="nucleotide sequence ID" value="NZ_JBDIVF010000003.1"/>
</dbReference>
<dbReference type="PRINTS" id="PR00812">
    <property type="entry name" value="BCTERIALGSPF"/>
</dbReference>
<reference evidence="9 10" key="1">
    <citation type="submission" date="2024-07" db="EMBL/GenBank/DDBJ databases">
        <title>Uliginosibacterium paludis KCTC:42655.</title>
        <authorList>
            <person name="Kim M.K."/>
        </authorList>
    </citation>
    <scope>NUCLEOTIDE SEQUENCE [LARGE SCALE GENOMIC DNA]</scope>
    <source>
        <strain evidence="9 10">KCTC 42655</strain>
    </source>
</reference>
<sequence>MQFEVRALSPDNRVQTLLVEAADAASARKSVEARKLTIISLRGRKASRRSASRGGFSLVMFSQELLSLLEAGLSLVEALEGLLEKETTPASRSVMEGLIARIREGARLSDAVSAQPEHFPPLYIGIVRAAERTSDLGQALRRYIDYQTRLDMVRSKIVSATIYPAVLFVVGGLVGLFLMTYVVPKFAAVYKDSGRDMPFMSRLLLSWGELLGQHTMLVLIALAIVICGGVWLFRRNSREGRWAQMAKRIPGIGERARILELSRLYLTLGMLLEGGIPIVMAMEMLEASVSQETRTRLRLGCADISSGEPLSQAFERHDLTTPIALRMLRVGERSGQLGAMLIRSANFYEGESARWIERFSKVFEPALMAVIGGIIGVIIVLLYMPIFDLAGSLQ</sequence>
<feature type="transmembrane region" description="Helical" evidence="7">
    <location>
        <begin position="366"/>
        <end position="386"/>
    </location>
</feature>
<evidence type="ECO:0000256" key="3">
    <source>
        <dbReference type="ARBA" id="ARBA00022475"/>
    </source>
</evidence>
<comment type="caution">
    <text evidence="9">The sequence shown here is derived from an EMBL/GenBank/DDBJ whole genome shotgun (WGS) entry which is preliminary data.</text>
</comment>
<dbReference type="InterPro" id="IPR018076">
    <property type="entry name" value="T2SS_GspF_dom"/>
</dbReference>
<evidence type="ECO:0000256" key="5">
    <source>
        <dbReference type="ARBA" id="ARBA00022989"/>
    </source>
</evidence>
<feature type="transmembrane region" description="Helical" evidence="7">
    <location>
        <begin position="162"/>
        <end position="190"/>
    </location>
</feature>
<dbReference type="InterPro" id="IPR042094">
    <property type="entry name" value="T2SS_GspF_sf"/>
</dbReference>
<keyword evidence="5 7" id="KW-1133">Transmembrane helix</keyword>
<keyword evidence="6 7" id="KW-0472">Membrane</keyword>
<keyword evidence="10" id="KW-1185">Reference proteome</keyword>
<feature type="transmembrane region" description="Helical" evidence="7">
    <location>
        <begin position="210"/>
        <end position="233"/>
    </location>
</feature>